<dbReference type="EMBL" id="JBHRST010000013">
    <property type="protein sequence ID" value="MFC3098036.1"/>
    <property type="molecule type" value="Genomic_DNA"/>
</dbReference>
<protein>
    <submittedName>
        <fullName evidence="7">O-antigen ligase family protein</fullName>
    </submittedName>
</protein>
<feature type="transmembrane region" description="Helical" evidence="5">
    <location>
        <begin position="377"/>
        <end position="396"/>
    </location>
</feature>
<evidence type="ECO:0000256" key="3">
    <source>
        <dbReference type="ARBA" id="ARBA00022989"/>
    </source>
</evidence>
<keyword evidence="7" id="KW-0436">Ligase</keyword>
<name>A0ABV7E8A8_9SPHN</name>
<feature type="transmembrane region" description="Helical" evidence="5">
    <location>
        <begin position="73"/>
        <end position="94"/>
    </location>
</feature>
<evidence type="ECO:0000256" key="4">
    <source>
        <dbReference type="ARBA" id="ARBA00023136"/>
    </source>
</evidence>
<keyword evidence="8" id="KW-1185">Reference proteome</keyword>
<accession>A0ABV7E8A8</accession>
<organism evidence="7 8">
    <name type="scientific">Alteraurantiacibacter palmitatis</name>
    <dbReference type="NCBI Taxonomy" id="2054628"/>
    <lineage>
        <taxon>Bacteria</taxon>
        <taxon>Pseudomonadati</taxon>
        <taxon>Pseudomonadota</taxon>
        <taxon>Alphaproteobacteria</taxon>
        <taxon>Sphingomonadales</taxon>
        <taxon>Erythrobacteraceae</taxon>
        <taxon>Alteraurantiacibacter</taxon>
    </lineage>
</organism>
<feature type="transmembrane region" description="Helical" evidence="5">
    <location>
        <begin position="21"/>
        <end position="38"/>
    </location>
</feature>
<dbReference type="InterPro" id="IPR051533">
    <property type="entry name" value="WaaL-like"/>
</dbReference>
<feature type="transmembrane region" description="Helical" evidence="5">
    <location>
        <begin position="128"/>
        <end position="147"/>
    </location>
</feature>
<dbReference type="GO" id="GO:0016874">
    <property type="term" value="F:ligase activity"/>
    <property type="evidence" value="ECO:0007669"/>
    <property type="project" value="UniProtKB-KW"/>
</dbReference>
<feature type="transmembrane region" description="Helical" evidence="5">
    <location>
        <begin position="225"/>
        <end position="243"/>
    </location>
</feature>
<dbReference type="RefSeq" id="WP_336925416.1">
    <property type="nucleotide sequence ID" value="NZ_JBANRO010000004.1"/>
</dbReference>
<feature type="transmembrane region" description="Helical" evidence="5">
    <location>
        <begin position="403"/>
        <end position="423"/>
    </location>
</feature>
<feature type="transmembrane region" description="Helical" evidence="5">
    <location>
        <begin position="280"/>
        <end position="301"/>
    </location>
</feature>
<keyword evidence="3 5" id="KW-1133">Transmembrane helix</keyword>
<dbReference type="InterPro" id="IPR007016">
    <property type="entry name" value="O-antigen_ligase-rel_domated"/>
</dbReference>
<feature type="transmembrane region" description="Helical" evidence="5">
    <location>
        <begin position="249"/>
        <end position="268"/>
    </location>
</feature>
<feature type="transmembrane region" description="Helical" evidence="5">
    <location>
        <begin position="154"/>
        <end position="172"/>
    </location>
</feature>
<comment type="caution">
    <text evidence="7">The sequence shown here is derived from an EMBL/GenBank/DDBJ whole genome shotgun (WGS) entry which is preliminary data.</text>
</comment>
<evidence type="ECO:0000313" key="8">
    <source>
        <dbReference type="Proteomes" id="UP001595456"/>
    </source>
</evidence>
<proteinExistence type="predicted"/>
<feature type="domain" description="O-antigen ligase-related" evidence="6">
    <location>
        <begin position="232"/>
        <end position="384"/>
    </location>
</feature>
<dbReference type="Pfam" id="PF04932">
    <property type="entry name" value="Wzy_C"/>
    <property type="match status" value="1"/>
</dbReference>
<dbReference type="PANTHER" id="PTHR37422:SF13">
    <property type="entry name" value="LIPOPOLYSACCHARIDE BIOSYNTHESIS PROTEIN PA4999-RELATED"/>
    <property type="match status" value="1"/>
</dbReference>
<evidence type="ECO:0000256" key="1">
    <source>
        <dbReference type="ARBA" id="ARBA00004141"/>
    </source>
</evidence>
<keyword evidence="4 5" id="KW-0472">Membrane</keyword>
<feature type="transmembrane region" description="Helical" evidence="5">
    <location>
        <begin position="192"/>
        <end position="218"/>
    </location>
</feature>
<reference evidence="8" key="1">
    <citation type="journal article" date="2019" name="Int. J. Syst. Evol. Microbiol.">
        <title>The Global Catalogue of Microorganisms (GCM) 10K type strain sequencing project: providing services to taxonomists for standard genome sequencing and annotation.</title>
        <authorList>
            <consortium name="The Broad Institute Genomics Platform"/>
            <consortium name="The Broad Institute Genome Sequencing Center for Infectious Disease"/>
            <person name="Wu L."/>
            <person name="Ma J."/>
        </authorList>
    </citation>
    <scope>NUCLEOTIDE SEQUENCE [LARGE SCALE GENOMIC DNA]</scope>
    <source>
        <strain evidence="8">KCTC 52607</strain>
    </source>
</reference>
<evidence type="ECO:0000313" key="7">
    <source>
        <dbReference type="EMBL" id="MFC3098036.1"/>
    </source>
</evidence>
<comment type="subcellular location">
    <subcellularLocation>
        <location evidence="1">Membrane</location>
        <topology evidence="1">Multi-pass membrane protein</topology>
    </subcellularLocation>
</comment>
<evidence type="ECO:0000256" key="5">
    <source>
        <dbReference type="SAM" id="Phobius"/>
    </source>
</evidence>
<feature type="transmembrane region" description="Helical" evidence="5">
    <location>
        <begin position="429"/>
        <end position="447"/>
    </location>
</feature>
<sequence length="452" mass="47501">MSAARPGLGTAGRILSPRVQLQALIVLAFLLGGGGVAYGLNNLAVQLFALLLLAANGPAVGRFAVHAPFFLRLLVLLTLALPLVQLVPLPPAIWQALPGREAVLASHMLAGLGDGQWAALSLDRSRTLTAFASLIVPATLIALGSTLSDADKRALAWTAVACGAAALVLGAVQLQGANTYGLLYPVDPGPNILYATFANRNSTGLFFVIGACLALTLADPARPRVLLAGGILAVLLLIGAILTQSRSSMVLTALPLALLLLRLIAFALRRGPRADRKVAAVGLFLALGGALTLGAIAYSAAQGGRVADAIVRFEDRRTDRPEMWEDTLYAAGQYWPAGSGAATFDEVFQLHESLEYVSPRKAGRAHSDWLEVTLESGIAGLVLAAGWLLFVLFSSWQHLRRGPWWPGVGAGMAGIAIAAQALIDYPLRNQTLLCMAGLLVVLLATRLREKAE</sequence>
<gene>
    <name evidence="7" type="ORF">ACFODU_09525</name>
</gene>
<dbReference type="Proteomes" id="UP001595456">
    <property type="component" value="Unassembled WGS sequence"/>
</dbReference>
<keyword evidence="2 5" id="KW-0812">Transmembrane</keyword>
<dbReference type="PANTHER" id="PTHR37422">
    <property type="entry name" value="TEICHURONIC ACID BIOSYNTHESIS PROTEIN TUAE"/>
    <property type="match status" value="1"/>
</dbReference>
<evidence type="ECO:0000259" key="6">
    <source>
        <dbReference type="Pfam" id="PF04932"/>
    </source>
</evidence>
<feature type="transmembrane region" description="Helical" evidence="5">
    <location>
        <begin position="44"/>
        <end position="61"/>
    </location>
</feature>
<evidence type="ECO:0000256" key="2">
    <source>
        <dbReference type="ARBA" id="ARBA00022692"/>
    </source>
</evidence>